<dbReference type="Pfam" id="PF03107">
    <property type="entry name" value="C1_2"/>
    <property type="match status" value="1"/>
</dbReference>
<keyword evidence="2" id="KW-0677">Repeat</keyword>
<dbReference type="InterPro" id="IPR002219">
    <property type="entry name" value="PKC_DAG/PE"/>
</dbReference>
<dbReference type="PANTHER" id="PTHR46477">
    <property type="entry name" value="CYSTEINE/HISTIDINE-RICH C1 DOMAIN FAMILY PROTEIN"/>
    <property type="match status" value="1"/>
</dbReference>
<reference evidence="6 8" key="3">
    <citation type="submission" date="2017-11" db="EMBL/GenBank/DDBJ databases">
        <title>De-novo sequencing of pomegranate (Punica granatum L.) genome.</title>
        <authorList>
            <person name="Akparov Z."/>
            <person name="Amiraslanov A."/>
            <person name="Hajiyeva S."/>
            <person name="Abbasov M."/>
            <person name="Kaur K."/>
            <person name="Hamwieh A."/>
            <person name="Solovyev V."/>
            <person name="Salamov A."/>
            <person name="Braich B."/>
            <person name="Kosarev P."/>
            <person name="Mahmoud A."/>
            <person name="Hajiyev E."/>
            <person name="Babayeva S."/>
            <person name="Izzatullayeva V."/>
            <person name="Mammadov A."/>
            <person name="Mammadov A."/>
            <person name="Sharifova S."/>
            <person name="Ojaghi J."/>
            <person name="Eynullazada K."/>
            <person name="Bayramov B."/>
            <person name="Abdulazimova A."/>
            <person name="Shahmuradov I."/>
        </authorList>
    </citation>
    <scope>NUCLEOTIDE SEQUENCE [LARGE SCALE GENOMIC DNA]</scope>
    <source>
        <strain evidence="6">AG2017</strain>
        <strain evidence="8">cv. AG2017</strain>
        <tissue evidence="6">Leaf</tissue>
    </source>
</reference>
<evidence type="ECO:0000256" key="3">
    <source>
        <dbReference type="ARBA" id="ARBA00022833"/>
    </source>
</evidence>
<comment type="caution">
    <text evidence="5">The sequence shown here is derived from an EMBL/GenBank/DDBJ whole genome shotgun (WGS) entry which is preliminary data.</text>
</comment>
<keyword evidence="3" id="KW-0862">Zinc</keyword>
<evidence type="ECO:0000256" key="2">
    <source>
        <dbReference type="ARBA" id="ARBA00022737"/>
    </source>
</evidence>
<dbReference type="GO" id="GO:0046872">
    <property type="term" value="F:metal ion binding"/>
    <property type="evidence" value="ECO:0007669"/>
    <property type="project" value="UniProtKB-KW"/>
</dbReference>
<dbReference type="OrthoDB" id="1852188at2759"/>
<dbReference type="Gene3D" id="3.30.60.20">
    <property type="match status" value="1"/>
</dbReference>
<keyword evidence="8" id="KW-1185">Reference proteome</keyword>
<reference evidence="7" key="1">
    <citation type="journal article" date="2017" name="Plant J.">
        <title>The pomegranate (Punica granatum L.) genome and the genomics of punicalagin biosynthesis.</title>
        <authorList>
            <person name="Qin G."/>
            <person name="Xu C."/>
            <person name="Ming R."/>
            <person name="Tang H."/>
            <person name="Guyot R."/>
            <person name="Kramer E.M."/>
            <person name="Hu Y."/>
            <person name="Yi X."/>
            <person name="Qi Y."/>
            <person name="Xu X."/>
            <person name="Gao Z."/>
            <person name="Pan H."/>
            <person name="Jian J."/>
            <person name="Tian Y."/>
            <person name="Yue Z."/>
            <person name="Xu Y."/>
        </authorList>
    </citation>
    <scope>NUCLEOTIDE SEQUENCE [LARGE SCALE GENOMIC DNA]</scope>
    <source>
        <strain evidence="7">cv. Dabenzi</strain>
    </source>
</reference>
<dbReference type="InterPro" id="IPR046349">
    <property type="entry name" value="C1-like_sf"/>
</dbReference>
<gene>
    <name evidence="5" type="ORF">CDL15_Pgr019804</name>
    <name evidence="6" type="ORF">CRG98_027126</name>
</gene>
<dbReference type="SUPFAM" id="SSF57889">
    <property type="entry name" value="Cysteine-rich domain"/>
    <property type="match status" value="2"/>
</dbReference>
<dbReference type="AlphaFoldDB" id="A0A218X6G4"/>
<protein>
    <recommendedName>
        <fullName evidence="4">Phorbol-ester/DAG-type domain-containing protein</fullName>
    </recommendedName>
</protein>
<sequence>MKIEKEIYNLPIHRFHKLKLEYTETPFNCDGCKEAGIGLKYKCCQCEFDLHKACALATSTATHPFYKKCEFQLHHRPPGLKARVCDACRDEVSGLEYHCDRCGFDLHPCCASLPRVLDDGERNLILCARLSGPCHWCGGKGLGWAYRSSCKTYSLHVSCVKQLLVESWEAVYLNVDKDRVREMHTRIPSLGNTLRAHHVERGGKMGKCCELAKGAVRLIVSAILGDPTAIIAGVIQSFISK</sequence>
<evidence type="ECO:0000313" key="6">
    <source>
        <dbReference type="EMBL" id="PKI52554.1"/>
    </source>
</evidence>
<evidence type="ECO:0000313" key="8">
    <source>
        <dbReference type="Proteomes" id="UP000233551"/>
    </source>
</evidence>
<organism evidence="5 7">
    <name type="scientific">Punica granatum</name>
    <name type="common">Pomegranate</name>
    <dbReference type="NCBI Taxonomy" id="22663"/>
    <lineage>
        <taxon>Eukaryota</taxon>
        <taxon>Viridiplantae</taxon>
        <taxon>Streptophyta</taxon>
        <taxon>Embryophyta</taxon>
        <taxon>Tracheophyta</taxon>
        <taxon>Spermatophyta</taxon>
        <taxon>Magnoliopsida</taxon>
        <taxon>eudicotyledons</taxon>
        <taxon>Gunneridae</taxon>
        <taxon>Pentapetalae</taxon>
        <taxon>rosids</taxon>
        <taxon>malvids</taxon>
        <taxon>Myrtales</taxon>
        <taxon>Lythraceae</taxon>
        <taxon>Punica</taxon>
    </lineage>
</organism>
<dbReference type="GeneID" id="116195598"/>
<keyword evidence="1" id="KW-0479">Metal-binding</keyword>
<feature type="domain" description="Phorbol-ester/DAG-type" evidence="4">
    <location>
        <begin position="12"/>
        <end position="69"/>
    </location>
</feature>
<evidence type="ECO:0000259" key="4">
    <source>
        <dbReference type="PROSITE" id="PS50081"/>
    </source>
</evidence>
<evidence type="ECO:0000256" key="1">
    <source>
        <dbReference type="ARBA" id="ARBA00022723"/>
    </source>
</evidence>
<name>A0A218X6G4_PUNGR</name>
<accession>A0A218X6G4</accession>
<dbReference type="Proteomes" id="UP000197138">
    <property type="component" value="Unassembled WGS sequence"/>
</dbReference>
<reference evidence="5" key="2">
    <citation type="submission" date="2017-06" db="EMBL/GenBank/DDBJ databases">
        <title>The pomegranate genome and the genomics of punicalagin biosynthesis.</title>
        <authorList>
            <person name="Xu C."/>
        </authorList>
    </citation>
    <scope>NUCLEOTIDE SEQUENCE [LARGE SCALE GENOMIC DNA]</scope>
    <source>
        <tissue evidence="5">Fresh leaf</tissue>
    </source>
</reference>
<proteinExistence type="predicted"/>
<dbReference type="PANTHER" id="PTHR46477:SF17">
    <property type="entry name" value="PHORBOL-ESTER_DAG-TYPE DOMAIN-CONTAINING PROTEIN"/>
    <property type="match status" value="1"/>
</dbReference>
<dbReference type="InterPro" id="IPR004146">
    <property type="entry name" value="DC1"/>
</dbReference>
<evidence type="ECO:0000313" key="5">
    <source>
        <dbReference type="EMBL" id="OWM80524.1"/>
    </source>
</evidence>
<dbReference type="STRING" id="22663.A0A218X6G4"/>
<dbReference type="EMBL" id="PGOL01001927">
    <property type="protein sequence ID" value="PKI52554.1"/>
    <property type="molecule type" value="Genomic_DNA"/>
</dbReference>
<dbReference type="PROSITE" id="PS50081">
    <property type="entry name" value="ZF_DAG_PE_2"/>
    <property type="match status" value="1"/>
</dbReference>
<evidence type="ECO:0000313" key="7">
    <source>
        <dbReference type="Proteomes" id="UP000197138"/>
    </source>
</evidence>
<dbReference type="EMBL" id="MTKT01002229">
    <property type="protein sequence ID" value="OWM80524.1"/>
    <property type="molecule type" value="Genomic_DNA"/>
</dbReference>
<dbReference type="Proteomes" id="UP000233551">
    <property type="component" value="Unassembled WGS sequence"/>
</dbReference>